<dbReference type="PANTHER" id="PTHR43692:SF1">
    <property type="entry name" value="UDP-N-ACETYLMURAMOYLALANINE--D-GLUTAMATE LIGASE"/>
    <property type="match status" value="1"/>
</dbReference>
<accession>A0AAV7FE15</accession>
<dbReference type="GO" id="GO:0005524">
    <property type="term" value="F:ATP binding"/>
    <property type="evidence" value="ECO:0007669"/>
    <property type="project" value="UniProtKB-KW"/>
</dbReference>
<dbReference type="GO" id="GO:0005737">
    <property type="term" value="C:cytoplasm"/>
    <property type="evidence" value="ECO:0007669"/>
    <property type="project" value="UniProtKB-SubCell"/>
</dbReference>
<dbReference type="InterPro" id="IPR036565">
    <property type="entry name" value="Mur-like_cat_sf"/>
</dbReference>
<keyword evidence="4" id="KW-0436">Ligase</keyword>
<proteinExistence type="predicted"/>
<dbReference type="EMBL" id="JAINDJ010000002">
    <property type="protein sequence ID" value="KAG9458784.1"/>
    <property type="molecule type" value="Genomic_DNA"/>
</dbReference>
<dbReference type="Pfam" id="PF08245">
    <property type="entry name" value="Mur_ligase_M"/>
    <property type="match status" value="1"/>
</dbReference>
<reference evidence="8 9" key="1">
    <citation type="submission" date="2021-07" db="EMBL/GenBank/DDBJ databases">
        <title>The Aristolochia fimbriata genome: insights into angiosperm evolution, floral development and chemical biosynthesis.</title>
        <authorList>
            <person name="Jiao Y."/>
        </authorList>
    </citation>
    <scope>NUCLEOTIDE SEQUENCE [LARGE SCALE GENOMIC DNA]</scope>
    <source>
        <strain evidence="8">IBCAS-2021</strain>
        <tissue evidence="8">Leaf</tissue>
    </source>
</reference>
<dbReference type="GO" id="GO:0051301">
    <property type="term" value="P:cell division"/>
    <property type="evidence" value="ECO:0007669"/>
    <property type="project" value="InterPro"/>
</dbReference>
<protein>
    <recommendedName>
        <fullName evidence="7">Mur ligase central domain-containing protein</fullName>
    </recommendedName>
</protein>
<comment type="subcellular location">
    <subcellularLocation>
        <location evidence="1">Cytoplasm</location>
    </subcellularLocation>
</comment>
<keyword evidence="6" id="KW-0067">ATP-binding</keyword>
<evidence type="ECO:0000313" key="8">
    <source>
        <dbReference type="EMBL" id="KAG9458784.1"/>
    </source>
</evidence>
<dbReference type="SUPFAM" id="SSF53623">
    <property type="entry name" value="MurD-like peptide ligases, catalytic domain"/>
    <property type="match status" value="1"/>
</dbReference>
<keyword evidence="5" id="KW-0547">Nucleotide-binding</keyword>
<evidence type="ECO:0000256" key="5">
    <source>
        <dbReference type="ARBA" id="ARBA00022741"/>
    </source>
</evidence>
<dbReference type="AlphaFoldDB" id="A0AAV7FE15"/>
<dbReference type="Proteomes" id="UP000825729">
    <property type="component" value="Unassembled WGS sequence"/>
</dbReference>
<feature type="domain" description="Mur ligase central" evidence="7">
    <location>
        <begin position="149"/>
        <end position="332"/>
    </location>
</feature>
<evidence type="ECO:0000256" key="1">
    <source>
        <dbReference type="ARBA" id="ARBA00004496"/>
    </source>
</evidence>
<dbReference type="PANTHER" id="PTHR43692">
    <property type="entry name" value="UDP-N-ACETYLMURAMOYLALANINE--D-GLUTAMATE LIGASE"/>
    <property type="match status" value="1"/>
</dbReference>
<dbReference type="Gene3D" id="3.90.190.20">
    <property type="entry name" value="Mur ligase, C-terminal domain"/>
    <property type="match status" value="1"/>
</dbReference>
<comment type="caution">
    <text evidence="8">The sequence shown here is derived from an EMBL/GenBank/DDBJ whole genome shotgun (WGS) entry which is preliminary data.</text>
</comment>
<organism evidence="8 9">
    <name type="scientific">Aristolochia fimbriata</name>
    <name type="common">White veined hardy Dutchman's pipe vine</name>
    <dbReference type="NCBI Taxonomy" id="158543"/>
    <lineage>
        <taxon>Eukaryota</taxon>
        <taxon>Viridiplantae</taxon>
        <taxon>Streptophyta</taxon>
        <taxon>Embryophyta</taxon>
        <taxon>Tracheophyta</taxon>
        <taxon>Spermatophyta</taxon>
        <taxon>Magnoliopsida</taxon>
        <taxon>Magnoliidae</taxon>
        <taxon>Piperales</taxon>
        <taxon>Aristolochiaceae</taxon>
        <taxon>Aristolochia</taxon>
    </lineage>
</organism>
<evidence type="ECO:0000256" key="6">
    <source>
        <dbReference type="ARBA" id="ARBA00022840"/>
    </source>
</evidence>
<dbReference type="InterPro" id="IPR013221">
    <property type="entry name" value="Mur_ligase_cen"/>
</dbReference>
<name>A0AAV7FE15_ARIFI</name>
<dbReference type="SUPFAM" id="SSF51984">
    <property type="entry name" value="MurCD N-terminal domain"/>
    <property type="match status" value="1"/>
</dbReference>
<evidence type="ECO:0000256" key="2">
    <source>
        <dbReference type="ARBA" id="ARBA00004752"/>
    </source>
</evidence>
<evidence type="ECO:0000256" key="4">
    <source>
        <dbReference type="ARBA" id="ARBA00022598"/>
    </source>
</evidence>
<dbReference type="Gene3D" id="3.40.1190.10">
    <property type="entry name" value="Mur-like, catalytic domain"/>
    <property type="match status" value="1"/>
</dbReference>
<gene>
    <name evidence="8" type="ORF">H6P81_003292</name>
</gene>
<dbReference type="InterPro" id="IPR005762">
    <property type="entry name" value="MurD"/>
</dbReference>
<keyword evidence="3" id="KW-0963">Cytoplasm</keyword>
<dbReference type="SUPFAM" id="SSF53244">
    <property type="entry name" value="MurD-like peptide ligases, peptide-binding domain"/>
    <property type="match status" value="1"/>
</dbReference>
<comment type="pathway">
    <text evidence="2">Cell wall biogenesis; peptidoglycan biosynthesis.</text>
</comment>
<keyword evidence="9" id="KW-1185">Reference proteome</keyword>
<dbReference type="Pfam" id="PF21799">
    <property type="entry name" value="MurD-like_N"/>
    <property type="match status" value="1"/>
</dbReference>
<dbReference type="Gene3D" id="3.40.50.720">
    <property type="entry name" value="NAD(P)-binding Rossmann-like Domain"/>
    <property type="match status" value="1"/>
</dbReference>
<evidence type="ECO:0000259" key="7">
    <source>
        <dbReference type="Pfam" id="PF08245"/>
    </source>
</evidence>
<evidence type="ECO:0000313" key="9">
    <source>
        <dbReference type="Proteomes" id="UP000825729"/>
    </source>
</evidence>
<evidence type="ECO:0000256" key="3">
    <source>
        <dbReference type="ARBA" id="ARBA00022490"/>
    </source>
</evidence>
<dbReference type="GO" id="GO:0008764">
    <property type="term" value="F:UDP-N-acetylmuramoylalanine-D-glutamate ligase activity"/>
    <property type="evidence" value="ECO:0007669"/>
    <property type="project" value="InterPro"/>
</dbReference>
<dbReference type="GO" id="GO:0008360">
    <property type="term" value="P:regulation of cell shape"/>
    <property type="evidence" value="ECO:0007669"/>
    <property type="project" value="InterPro"/>
</dbReference>
<dbReference type="InterPro" id="IPR036615">
    <property type="entry name" value="Mur_ligase_C_dom_sf"/>
</dbReference>
<sequence>MNSSCCLLKSEVRPQIFRSSATNIRCCKNLYVKKDLTGQNVAVIGLGTSGRAAARLALERGANVVAIDKNQDLVSFENDLLSRECSNLKTVLGECNRSILEEADKVVVSPAVPLENYGLHALLQSGKEVISELDFAAEVLPKETKIIGITGTNGKSTTTVFAGQMLQNLGIKAFVGGNLGHPLSEAAIQCLKSPSANKMFEVAVVEISSYMMDILHKSFCPAVAVILNLSPDHLERHKTMENYAEMKCRVFAKMKYGKLAMLPSRDQYLEAAFRKYAHNCNVAWIGDLPGVKVDAEKKVATLNIPTTGVATELQLGGLKTMGTHNYQNAAVAGFSVLGLDMGIHPDSINATIESLSPPAHRMQIVHTDNQGVTWVDDSLAKILGDKESSGFEMLIEPLRPHRCVITFGASGEMIEKTLNGRGLTIPCLRASTLQAAVDLARSIASGGDAIVLSPGCASFDEFRNFEHRGKISTPSNSFSFLGLTLSNVKTSVRGAPRHCLRIYDSEGEQQPLLLPLIGALACGGCDITAPIVKVVHDLWSRPVVDEDDQVCYLPGVDEDDQVCYLPGVDEASSSPYQTVGHVLLSPMHDQLVRFSVPKLSIDSNRLDTWDGKPMVCSNP</sequence>